<dbReference type="AlphaFoldDB" id="A0A4R0XLK6"/>
<reference evidence="1 2" key="1">
    <citation type="submission" date="2018-02" db="EMBL/GenBank/DDBJ databases">
        <title>Mycoplasma marinum and Mycoplasma todarodis sp. nov., moderately halophilic and psychrotolerant mycoplasmas isolated from cephalopods.</title>
        <authorList>
            <person name="Viver T."/>
        </authorList>
    </citation>
    <scope>NUCLEOTIDE SEQUENCE [LARGE SCALE GENOMIC DNA]</scope>
    <source>
        <strain evidence="1 2">PE</strain>
    </source>
</reference>
<sequence length="73" mass="8522">KWSINSAHKESGVGMPALDVLKNKKTVTFHYSRKIEPYDVVQANLIVDCINMAINTDKKILRRKYKRWNFVTV</sequence>
<dbReference type="Proteomes" id="UP000294192">
    <property type="component" value="Unassembled WGS sequence"/>
</dbReference>
<comment type="caution">
    <text evidence="1">The sequence shown here is derived from an EMBL/GenBank/DDBJ whole genome shotgun (WGS) entry which is preliminary data.</text>
</comment>
<dbReference type="EMBL" id="PSZO01000070">
    <property type="protein sequence ID" value="TCG10312.1"/>
    <property type="molecule type" value="Genomic_DNA"/>
</dbReference>
<name>A0A4R0XLK6_9MOLU</name>
<protein>
    <submittedName>
        <fullName evidence="1">Uncharacterized protein</fullName>
    </submittedName>
</protein>
<dbReference type="RefSeq" id="WP_210725203.1">
    <property type="nucleotide sequence ID" value="NZ_PSZO01000070.1"/>
</dbReference>
<feature type="non-terminal residue" evidence="1">
    <location>
        <position position="1"/>
    </location>
</feature>
<proteinExistence type="predicted"/>
<evidence type="ECO:0000313" key="1">
    <source>
        <dbReference type="EMBL" id="TCG10312.1"/>
    </source>
</evidence>
<gene>
    <name evidence="1" type="ORF">C4B24_04840</name>
</gene>
<organism evidence="1 2">
    <name type="scientific">Mycoplasma marinum</name>
    <dbReference type="NCBI Taxonomy" id="1937190"/>
    <lineage>
        <taxon>Bacteria</taxon>
        <taxon>Bacillati</taxon>
        <taxon>Mycoplasmatota</taxon>
        <taxon>Mollicutes</taxon>
        <taxon>Mycoplasmataceae</taxon>
        <taxon>Mycoplasma</taxon>
    </lineage>
</organism>
<keyword evidence="2" id="KW-1185">Reference proteome</keyword>
<evidence type="ECO:0000313" key="2">
    <source>
        <dbReference type="Proteomes" id="UP000294192"/>
    </source>
</evidence>
<accession>A0A4R0XLK6</accession>